<dbReference type="STRING" id="940295.EYM_02565"/>
<dbReference type="GeneID" id="30679911"/>
<keyword evidence="1" id="KW-0812">Transmembrane</keyword>
<gene>
    <name evidence="2" type="ORF">EYM_02565</name>
</gene>
<reference evidence="2 3" key="1">
    <citation type="submission" date="2013-11" db="EMBL/GenBank/DDBJ databases">
        <title>Comparative genomics of Ignicoccus.</title>
        <authorList>
            <person name="Podar M."/>
        </authorList>
    </citation>
    <scope>NUCLEOTIDE SEQUENCE [LARGE SCALE GENOMIC DNA]</scope>
    <source>
        <strain evidence="2 3">DSM 13165</strain>
    </source>
</reference>
<dbReference type="EMBL" id="CP006867">
    <property type="protein sequence ID" value="ALU12337.1"/>
    <property type="molecule type" value="Genomic_DNA"/>
</dbReference>
<dbReference type="OrthoDB" id="18853at2157"/>
<dbReference type="RefSeq" id="WP_075049525.1">
    <property type="nucleotide sequence ID" value="NZ_CP006867.1"/>
</dbReference>
<keyword evidence="3" id="KW-1185">Reference proteome</keyword>
<protein>
    <submittedName>
        <fullName evidence="2">Uncharacterized protein</fullName>
    </submittedName>
</protein>
<sequence length="154" mass="16401">MNRSRTLVPLIFALTLLLSISLSPWWNPWNYSLSALGSASNGLGGAVFNGGLALTSWELEKGSSSDLLLLIALGIGLVAAINIDFGLAHFIVSVLLFLLLYAYVLSNASIEGYVGTALSIGLWISHFLYGVPPGVAIPELSAIALALYYYVTRP</sequence>
<feature type="transmembrane region" description="Helical" evidence="1">
    <location>
        <begin position="64"/>
        <end position="81"/>
    </location>
</feature>
<proteinExistence type="predicted"/>
<dbReference type="AlphaFoldDB" id="A0A0U2WN05"/>
<evidence type="ECO:0000313" key="3">
    <source>
        <dbReference type="Proteomes" id="UP000060778"/>
    </source>
</evidence>
<feature type="transmembrane region" description="Helical" evidence="1">
    <location>
        <begin position="87"/>
        <end position="105"/>
    </location>
</feature>
<feature type="transmembrane region" description="Helical" evidence="1">
    <location>
        <begin position="135"/>
        <end position="151"/>
    </location>
</feature>
<dbReference type="KEGG" id="iis:EYM_02565"/>
<evidence type="ECO:0000313" key="2">
    <source>
        <dbReference type="EMBL" id="ALU12337.1"/>
    </source>
</evidence>
<accession>A0A0U2WN05</accession>
<name>A0A0U2WN05_9CREN</name>
<organism evidence="2 3">
    <name type="scientific">Ignicoccus islandicus DSM 13165</name>
    <dbReference type="NCBI Taxonomy" id="940295"/>
    <lineage>
        <taxon>Archaea</taxon>
        <taxon>Thermoproteota</taxon>
        <taxon>Thermoprotei</taxon>
        <taxon>Desulfurococcales</taxon>
        <taxon>Desulfurococcaceae</taxon>
        <taxon>Ignicoccus</taxon>
    </lineage>
</organism>
<keyword evidence="1" id="KW-0472">Membrane</keyword>
<evidence type="ECO:0000256" key="1">
    <source>
        <dbReference type="SAM" id="Phobius"/>
    </source>
</evidence>
<keyword evidence="1" id="KW-1133">Transmembrane helix</keyword>
<dbReference type="Proteomes" id="UP000060778">
    <property type="component" value="Chromosome"/>
</dbReference>